<dbReference type="InterPro" id="IPR014311">
    <property type="entry name" value="Guanine_deaminase"/>
</dbReference>
<evidence type="ECO:0000256" key="7">
    <source>
        <dbReference type="NCBIfam" id="TIGR02967"/>
    </source>
</evidence>
<comment type="pathway">
    <text evidence="1 8">Purine metabolism; guanine degradation; xanthine from guanine: step 1/1.</text>
</comment>
<dbReference type="InterPro" id="IPR032466">
    <property type="entry name" value="Metal_Hydrolase"/>
</dbReference>
<evidence type="ECO:0000256" key="2">
    <source>
        <dbReference type="ARBA" id="ARBA00006745"/>
    </source>
</evidence>
<dbReference type="GO" id="GO:0005829">
    <property type="term" value="C:cytosol"/>
    <property type="evidence" value="ECO:0007669"/>
    <property type="project" value="TreeGrafter"/>
</dbReference>
<comment type="cofactor">
    <cofactor evidence="8">
        <name>Zn(2+)</name>
        <dbReference type="ChEBI" id="CHEBI:29105"/>
    </cofactor>
    <text evidence="8">Binds 1 zinc ion per subunit.</text>
</comment>
<keyword evidence="6 8" id="KW-0862">Zinc</keyword>
<evidence type="ECO:0000259" key="9">
    <source>
        <dbReference type="Pfam" id="PF01979"/>
    </source>
</evidence>
<dbReference type="Gene3D" id="2.30.40.10">
    <property type="entry name" value="Urease, subunit C, domain 1"/>
    <property type="match status" value="1"/>
</dbReference>
<dbReference type="EC" id="3.5.4.3" evidence="3 7"/>
<keyword evidence="11" id="KW-1185">Reference proteome</keyword>
<dbReference type="InterPro" id="IPR006680">
    <property type="entry name" value="Amidohydro-rel"/>
</dbReference>
<proteinExistence type="inferred from homology"/>
<evidence type="ECO:0000256" key="3">
    <source>
        <dbReference type="ARBA" id="ARBA00012781"/>
    </source>
</evidence>
<dbReference type="NCBIfam" id="TIGR02967">
    <property type="entry name" value="guan_deamin"/>
    <property type="match status" value="1"/>
</dbReference>
<dbReference type="Proteomes" id="UP000509579">
    <property type="component" value="Chromosome"/>
</dbReference>
<dbReference type="GO" id="GO:0006147">
    <property type="term" value="P:guanine catabolic process"/>
    <property type="evidence" value="ECO:0007669"/>
    <property type="project" value="UniProtKB-UniRule"/>
</dbReference>
<name>A0A6N1X2M7_9BURK</name>
<dbReference type="RefSeq" id="WP_175503453.1">
    <property type="nucleotide sequence ID" value="NZ_CP054840.1"/>
</dbReference>
<evidence type="ECO:0000313" key="10">
    <source>
        <dbReference type="EMBL" id="QKV52573.1"/>
    </source>
</evidence>
<comment type="function">
    <text evidence="8">Catalyzes the hydrolytic deamination of guanine, producing xanthine and ammonia.</text>
</comment>
<dbReference type="GO" id="GO:0008892">
    <property type="term" value="F:guanine deaminase activity"/>
    <property type="evidence" value="ECO:0007669"/>
    <property type="project" value="UniProtKB-UniRule"/>
</dbReference>
<evidence type="ECO:0000256" key="5">
    <source>
        <dbReference type="ARBA" id="ARBA00022801"/>
    </source>
</evidence>
<dbReference type="SUPFAM" id="SSF51556">
    <property type="entry name" value="Metallo-dependent hydrolases"/>
    <property type="match status" value="1"/>
</dbReference>
<dbReference type="PANTHER" id="PTHR11271">
    <property type="entry name" value="GUANINE DEAMINASE"/>
    <property type="match status" value="1"/>
</dbReference>
<evidence type="ECO:0000256" key="6">
    <source>
        <dbReference type="ARBA" id="ARBA00022833"/>
    </source>
</evidence>
<dbReference type="KEGG" id="aant:HUK68_06470"/>
<dbReference type="Gene3D" id="3.20.20.140">
    <property type="entry name" value="Metal-dependent hydrolases"/>
    <property type="match status" value="1"/>
</dbReference>
<evidence type="ECO:0000313" key="11">
    <source>
        <dbReference type="Proteomes" id="UP000509579"/>
    </source>
</evidence>
<keyword evidence="5 8" id="KW-0378">Hydrolase</keyword>
<evidence type="ECO:0000256" key="8">
    <source>
        <dbReference type="RuleBase" id="RU366009"/>
    </source>
</evidence>
<dbReference type="GO" id="GO:0008270">
    <property type="term" value="F:zinc ion binding"/>
    <property type="evidence" value="ECO:0007669"/>
    <property type="project" value="UniProtKB-UniRule"/>
</dbReference>
<dbReference type="UniPathway" id="UPA00603">
    <property type="reaction ID" value="UER00660"/>
</dbReference>
<evidence type="ECO:0000256" key="4">
    <source>
        <dbReference type="ARBA" id="ARBA00022723"/>
    </source>
</evidence>
<evidence type="ECO:0000256" key="1">
    <source>
        <dbReference type="ARBA" id="ARBA00004984"/>
    </source>
</evidence>
<dbReference type="Pfam" id="PF01979">
    <property type="entry name" value="Amidohydro_1"/>
    <property type="match status" value="1"/>
</dbReference>
<sequence length="466" mass="49983">MNSTASPVSATGLPWAMQCTAFDAPQADTLRVQSEVLVVVSGQGRIEAVIARDDPRWETERARHAAAGQLRALPAGSYLLPGLVDVHVHAPQWPQMGKALDVPLEDWLQQNTFPLEARYGDAAFAESVYRPLVQQLLANGTTTAMYFGTLHEVGNRVLAEQCLRQGQRALVGRVAMDEPGQCPAFYRDASARQAVAETEAFIDAVAQLPGNSGGLVLPVITPRFIPSCTDELLAGLGALAQRTGAHVQTHCSESDWAHQHVLERTGTTDAHALHRFGLLTRRTVVAHANFLTHADVALMAEVGASVAHCPLSNFYFANSVFPARSGHAQQMGMGMGSDISGGYSPSMFDACRHAITASYALDEGVDPDLPSAQRGRHNARIDHVFALWLATAAGGKALDLPIGRIEAGQHFDAIVVDCHAPDSNVCIWPDSDSPADVLQKIIYNATRANVSQTWVQGALVHCRGTA</sequence>
<dbReference type="AlphaFoldDB" id="A0A6N1X2M7"/>
<keyword evidence="4 8" id="KW-0479">Metal-binding</keyword>
<protein>
    <recommendedName>
        <fullName evidence="3 7">Guanine deaminase</fullName>
        <shortName evidence="8">Guanase</shortName>
        <ecNumber evidence="3 7">3.5.4.3</ecNumber>
    </recommendedName>
    <alternativeName>
        <fullName evidence="8">Guanine aminohydrolase</fullName>
    </alternativeName>
</protein>
<dbReference type="EMBL" id="CP054840">
    <property type="protein sequence ID" value="QKV52573.1"/>
    <property type="molecule type" value="Genomic_DNA"/>
</dbReference>
<dbReference type="InterPro" id="IPR011059">
    <property type="entry name" value="Metal-dep_hydrolase_composite"/>
</dbReference>
<accession>A0A6N1X2M7</accession>
<comment type="similarity">
    <text evidence="2 8">Belongs to the metallo-dependent hydrolases superfamily. ATZ/TRZ family.</text>
</comment>
<feature type="domain" description="Amidohydrolase-related" evidence="9">
    <location>
        <begin position="78"/>
        <end position="460"/>
    </location>
</feature>
<reference evidence="10 11" key="1">
    <citation type="submission" date="2020-06" db="EMBL/GenBank/DDBJ databases">
        <title>Acidovorax antarctica sp. nov., isolated from Corinth ice sheet soil, Antarctic Fields Peninsula.</title>
        <authorList>
            <person name="Xu Q."/>
            <person name="Peng F."/>
        </authorList>
    </citation>
    <scope>NUCLEOTIDE SEQUENCE [LARGE SCALE GENOMIC DNA]</scope>
    <source>
        <strain evidence="10 11">16-35-5</strain>
    </source>
</reference>
<organism evidence="10 11">
    <name type="scientific">Comamonas antarctica</name>
    <dbReference type="NCBI Taxonomy" id="2743470"/>
    <lineage>
        <taxon>Bacteria</taxon>
        <taxon>Pseudomonadati</taxon>
        <taxon>Pseudomonadota</taxon>
        <taxon>Betaproteobacteria</taxon>
        <taxon>Burkholderiales</taxon>
        <taxon>Comamonadaceae</taxon>
        <taxon>Comamonas</taxon>
    </lineage>
</organism>
<dbReference type="PANTHER" id="PTHR11271:SF6">
    <property type="entry name" value="GUANINE DEAMINASE"/>
    <property type="match status" value="1"/>
</dbReference>
<gene>
    <name evidence="10" type="primary">guaD</name>
    <name evidence="10" type="ORF">HUK68_06470</name>
</gene>
<comment type="catalytic activity">
    <reaction evidence="8">
        <text>guanine + H2O + H(+) = xanthine + NH4(+)</text>
        <dbReference type="Rhea" id="RHEA:14665"/>
        <dbReference type="ChEBI" id="CHEBI:15377"/>
        <dbReference type="ChEBI" id="CHEBI:15378"/>
        <dbReference type="ChEBI" id="CHEBI:16235"/>
        <dbReference type="ChEBI" id="CHEBI:17712"/>
        <dbReference type="ChEBI" id="CHEBI:28938"/>
        <dbReference type="EC" id="3.5.4.3"/>
    </reaction>
</comment>
<dbReference type="InterPro" id="IPR051607">
    <property type="entry name" value="Metallo-dep_hydrolases"/>
</dbReference>